<evidence type="ECO:0000313" key="3">
    <source>
        <dbReference type="Proteomes" id="UP000004690"/>
    </source>
</evidence>
<protein>
    <submittedName>
        <fullName evidence="2">Mannose-1-phosphate guanylyltransferase</fullName>
    </submittedName>
</protein>
<dbReference type="SUPFAM" id="SSF159283">
    <property type="entry name" value="Guanosine diphospho-D-mannose pyrophosphorylase/mannose-6-phosphate isomerase linker domain"/>
    <property type="match status" value="1"/>
</dbReference>
<dbReference type="InterPro" id="IPR005835">
    <property type="entry name" value="NTP_transferase_dom"/>
</dbReference>
<gene>
    <name evidence="2" type="ORF">JoomaDRAFT_2509</name>
</gene>
<evidence type="ECO:0000313" key="2">
    <source>
        <dbReference type="EMBL" id="EIJ39488.1"/>
    </source>
</evidence>
<dbReference type="CDD" id="cd02509">
    <property type="entry name" value="GDP-M1P_Guanylyltransferase"/>
    <property type="match status" value="1"/>
</dbReference>
<feature type="domain" description="Nucleotidyl transferase" evidence="1">
    <location>
        <begin position="6"/>
        <end position="264"/>
    </location>
</feature>
<accession>I3C795</accession>
<keyword evidence="2" id="KW-0548">Nucleotidyltransferase</keyword>
<keyword evidence="2" id="KW-0808">Transferase</keyword>
<dbReference type="Gene3D" id="3.90.550.10">
    <property type="entry name" value="Spore Coat Polysaccharide Biosynthesis Protein SpsA, Chain A"/>
    <property type="match status" value="1"/>
</dbReference>
<evidence type="ECO:0000259" key="1">
    <source>
        <dbReference type="Pfam" id="PF00483"/>
    </source>
</evidence>
<organism evidence="2 3">
    <name type="scientific">Galbibacter orientalis DSM 19592</name>
    <dbReference type="NCBI Taxonomy" id="926559"/>
    <lineage>
        <taxon>Bacteria</taxon>
        <taxon>Pseudomonadati</taxon>
        <taxon>Bacteroidota</taxon>
        <taxon>Flavobacteriia</taxon>
        <taxon>Flavobacteriales</taxon>
        <taxon>Flavobacteriaceae</taxon>
        <taxon>Galbibacter</taxon>
    </lineage>
</organism>
<dbReference type="InterPro" id="IPR029044">
    <property type="entry name" value="Nucleotide-diphossugar_trans"/>
</dbReference>
<dbReference type="HOGENOM" id="CLU_035527_0_1_10"/>
<dbReference type="InterPro" id="IPR049577">
    <property type="entry name" value="GMPP_N"/>
</dbReference>
<dbReference type="EMBL" id="JH651379">
    <property type="protein sequence ID" value="EIJ39488.1"/>
    <property type="molecule type" value="Genomic_DNA"/>
</dbReference>
<dbReference type="STRING" id="926559.JoomaDRAFT_2509"/>
<dbReference type="Proteomes" id="UP000004690">
    <property type="component" value="Unassembled WGS sequence"/>
</dbReference>
<dbReference type="InterPro" id="IPR051161">
    <property type="entry name" value="Mannose-6P_isomerase_type2"/>
</dbReference>
<keyword evidence="3" id="KW-1185">Reference proteome</keyword>
<sequence length="332" mass="37204">MSKIINVILSGGFGTRLWPLSTPDNPKQFLKIFGGKSLFQHTVLRNRGLVDRNMILTNENHYKIALEQINELNSEFDYKVLEPIPRNTAPAITLAALSVDENDILFVTPSDHMIADEEVYEECVSKAVGLAKDGFLTTFSIKPSYAETGYGYIEFQGNNVLSFREKPDAKTAKGFVESGNFYWNSGMFCFKAGIFLEEIKKYSPEIYEKSLKAYRNGIDEVSMKEVPEDSVDYAVFEKSDIIKTVPSSFKWDDLGNFDSLINYFTENDFGSNSLVKSIGGVDVNNCSALSSKRVIGVGLNDLNIIEAEDTILILPKGEGQLVKDLYKLQNRL</sequence>
<reference evidence="2 3" key="1">
    <citation type="submission" date="2012-02" db="EMBL/GenBank/DDBJ databases">
        <title>Improved High-Quality Draft genome of Joostella marina DSM 19592.</title>
        <authorList>
            <consortium name="US DOE Joint Genome Institute (JGI-PGF)"/>
            <person name="Lucas S."/>
            <person name="Copeland A."/>
            <person name="Lapidus A."/>
            <person name="Bruce D."/>
            <person name="Goodwin L."/>
            <person name="Pitluck S."/>
            <person name="Peters L."/>
            <person name="Chertkov O."/>
            <person name="Ovchinnikova G."/>
            <person name="Kyrpides N."/>
            <person name="Mavromatis K."/>
            <person name="Detter J.C."/>
            <person name="Han C."/>
            <person name="Land M."/>
            <person name="Hauser L."/>
            <person name="Markowitz V."/>
            <person name="Cheng J.-F."/>
            <person name="Hugenholtz P."/>
            <person name="Woyke T."/>
            <person name="Wu D."/>
            <person name="Tindall B."/>
            <person name="Brambilla E."/>
            <person name="Klenk H.-P."/>
            <person name="Eisen J.A."/>
        </authorList>
    </citation>
    <scope>NUCLEOTIDE SEQUENCE [LARGE SCALE GENOMIC DNA]</scope>
    <source>
        <strain evidence="2 3">DSM 19592</strain>
    </source>
</reference>
<dbReference type="PANTHER" id="PTHR46390">
    <property type="entry name" value="MANNOSE-1-PHOSPHATE GUANYLYLTRANSFERASE"/>
    <property type="match status" value="1"/>
</dbReference>
<proteinExistence type="predicted"/>
<dbReference type="GO" id="GO:0004475">
    <property type="term" value="F:mannose-1-phosphate guanylyltransferase (GTP) activity"/>
    <property type="evidence" value="ECO:0007669"/>
    <property type="project" value="InterPro"/>
</dbReference>
<dbReference type="RefSeq" id="WP_008612943.1">
    <property type="nucleotide sequence ID" value="NZ_JH651379.1"/>
</dbReference>
<dbReference type="PANTHER" id="PTHR46390:SF1">
    <property type="entry name" value="MANNOSE-1-PHOSPHATE GUANYLYLTRANSFERASE"/>
    <property type="match status" value="1"/>
</dbReference>
<dbReference type="GO" id="GO:0009298">
    <property type="term" value="P:GDP-mannose biosynthetic process"/>
    <property type="evidence" value="ECO:0007669"/>
    <property type="project" value="TreeGrafter"/>
</dbReference>
<dbReference type="eggNOG" id="COG0836">
    <property type="taxonomic scope" value="Bacteria"/>
</dbReference>
<dbReference type="SUPFAM" id="SSF53448">
    <property type="entry name" value="Nucleotide-diphospho-sugar transferases"/>
    <property type="match status" value="1"/>
</dbReference>
<dbReference type="Pfam" id="PF00483">
    <property type="entry name" value="NTP_transferase"/>
    <property type="match status" value="1"/>
</dbReference>
<dbReference type="OrthoDB" id="9806359at2"/>
<dbReference type="AlphaFoldDB" id="I3C795"/>
<name>I3C795_9FLAO</name>